<evidence type="ECO:0000313" key="3">
    <source>
        <dbReference type="EMBL" id="SDH19563.1"/>
    </source>
</evidence>
<accession>A0A1G8AFA6</accession>
<dbReference type="Gene3D" id="3.90.105.50">
    <property type="match status" value="1"/>
</dbReference>
<feature type="coiled-coil region" evidence="1">
    <location>
        <begin position="3"/>
        <end position="30"/>
    </location>
</feature>
<name>A0A1G8AFA6_BACOV</name>
<organism evidence="3 4">
    <name type="scientific">Bacteroides ovatus</name>
    <dbReference type="NCBI Taxonomy" id="28116"/>
    <lineage>
        <taxon>Bacteria</taxon>
        <taxon>Pseudomonadati</taxon>
        <taxon>Bacteroidota</taxon>
        <taxon>Bacteroidia</taxon>
        <taxon>Bacteroidales</taxon>
        <taxon>Bacteroidaceae</taxon>
        <taxon>Bacteroides</taxon>
    </lineage>
</organism>
<reference evidence="3 4" key="1">
    <citation type="submission" date="2016-10" db="EMBL/GenBank/DDBJ databases">
        <authorList>
            <person name="de Groot N.N."/>
        </authorList>
    </citation>
    <scope>NUCLEOTIDE SEQUENCE [LARGE SCALE GENOMIC DNA]</scope>
    <source>
        <strain evidence="3 4">NLAE-zl-C57</strain>
    </source>
</reference>
<dbReference type="InterPro" id="IPR010093">
    <property type="entry name" value="SinI_DNA-bd"/>
</dbReference>
<evidence type="ECO:0000313" key="4">
    <source>
        <dbReference type="Proteomes" id="UP000181870"/>
    </source>
</evidence>
<dbReference type="AlphaFoldDB" id="A0A1G8AFA6"/>
<protein>
    <submittedName>
        <fullName evidence="3">DNA binding domain-containing protein, excisionase family</fullName>
    </submittedName>
</protein>
<dbReference type="InterPro" id="IPR041657">
    <property type="entry name" value="HTH_17"/>
</dbReference>
<keyword evidence="1" id="KW-0175">Coiled coil</keyword>
<dbReference type="RefSeq" id="WP_074635699.1">
    <property type="nucleotide sequence ID" value="NZ_FNDO01000002.1"/>
</dbReference>
<dbReference type="NCBIfam" id="TIGR01764">
    <property type="entry name" value="excise"/>
    <property type="match status" value="1"/>
</dbReference>
<sequence length="117" mass="14117">MNQIEIEKTLKELKKELQQIKERIKLMEYKFFLKKRYLTIKEVSDYTGYTESTIYHLTAGKKIRYHKPNGKTILIKRKDLEKWIESHPIEILDELRTEPFPINKPSNSNQNNNSDEY</sequence>
<dbReference type="InterPro" id="IPR009061">
    <property type="entry name" value="DNA-bd_dom_put_sf"/>
</dbReference>
<dbReference type="SUPFAM" id="SSF46955">
    <property type="entry name" value="Putative DNA-binding domain"/>
    <property type="match status" value="1"/>
</dbReference>
<dbReference type="GO" id="GO:0003677">
    <property type="term" value="F:DNA binding"/>
    <property type="evidence" value="ECO:0007669"/>
    <property type="project" value="InterPro"/>
</dbReference>
<evidence type="ECO:0000256" key="1">
    <source>
        <dbReference type="SAM" id="Coils"/>
    </source>
</evidence>
<dbReference type="Proteomes" id="UP000181870">
    <property type="component" value="Unassembled WGS sequence"/>
</dbReference>
<evidence type="ECO:0000259" key="2">
    <source>
        <dbReference type="Pfam" id="PF12728"/>
    </source>
</evidence>
<dbReference type="Pfam" id="PF12728">
    <property type="entry name" value="HTH_17"/>
    <property type="match status" value="1"/>
</dbReference>
<proteinExistence type="predicted"/>
<feature type="domain" description="Helix-turn-helix" evidence="2">
    <location>
        <begin position="37"/>
        <end position="87"/>
    </location>
</feature>
<dbReference type="InterPro" id="IPR038148">
    <property type="entry name" value="Tn1545/Tn916_Xis"/>
</dbReference>
<gene>
    <name evidence="3" type="ORF">SAMN05192582_1002157</name>
</gene>
<dbReference type="EMBL" id="FNDO01000002">
    <property type="protein sequence ID" value="SDH19563.1"/>
    <property type="molecule type" value="Genomic_DNA"/>
</dbReference>